<proteinExistence type="predicted"/>
<comment type="caution">
    <text evidence="1">The sequence shown here is derived from an EMBL/GenBank/DDBJ whole genome shotgun (WGS) entry which is preliminary data.</text>
</comment>
<dbReference type="SUPFAM" id="SSF140864">
    <property type="entry name" value="TROVE domain-like"/>
    <property type="match status" value="1"/>
</dbReference>
<protein>
    <submittedName>
        <fullName evidence="1">Uncharacterized protein</fullName>
    </submittedName>
</protein>
<dbReference type="RefSeq" id="WP_117684548.1">
    <property type="nucleotide sequence ID" value="NZ_QSQP01000001.1"/>
</dbReference>
<evidence type="ECO:0000313" key="1">
    <source>
        <dbReference type="EMBL" id="RGK45654.1"/>
    </source>
</evidence>
<evidence type="ECO:0000313" key="2">
    <source>
        <dbReference type="Proteomes" id="UP000261052"/>
    </source>
</evidence>
<dbReference type="AlphaFoldDB" id="A0A3E4M7M5"/>
<gene>
    <name evidence="1" type="ORF">DXD13_00820</name>
</gene>
<dbReference type="Proteomes" id="UP000261052">
    <property type="component" value="Unassembled WGS sequence"/>
</dbReference>
<dbReference type="InterPro" id="IPR037214">
    <property type="entry name" value="TROVE_dom_sf"/>
</dbReference>
<organism evidence="1 2">
    <name type="scientific">Agathobacter rectalis</name>
    <dbReference type="NCBI Taxonomy" id="39491"/>
    <lineage>
        <taxon>Bacteria</taxon>
        <taxon>Bacillati</taxon>
        <taxon>Bacillota</taxon>
        <taxon>Clostridia</taxon>
        <taxon>Lachnospirales</taxon>
        <taxon>Lachnospiraceae</taxon>
        <taxon>Agathobacter</taxon>
    </lineage>
</organism>
<sequence>MTKDQIEQMLGEMGIPFRYHHFTQKEMQDIPLPIVVWLTPGTDNFFADGKTYKKITKLDIELYTDDKDWELEKKLEEILDKHDIAWEQTASEWLESEKMWESLYEMEV</sequence>
<accession>A0A3E4M7M5</accession>
<reference evidence="1 2" key="1">
    <citation type="submission" date="2018-08" db="EMBL/GenBank/DDBJ databases">
        <title>A genome reference for cultivated species of the human gut microbiota.</title>
        <authorList>
            <person name="Zou Y."/>
            <person name="Xue W."/>
            <person name="Luo G."/>
        </authorList>
    </citation>
    <scope>NUCLEOTIDE SEQUENCE [LARGE SCALE GENOMIC DNA]</scope>
    <source>
        <strain evidence="1 2">TF11-15AC</strain>
    </source>
</reference>
<name>A0A3E4M7M5_9FIRM</name>
<dbReference type="EMBL" id="QSQP01000001">
    <property type="protein sequence ID" value="RGK45654.1"/>
    <property type="molecule type" value="Genomic_DNA"/>
</dbReference>